<evidence type="ECO:0000256" key="3">
    <source>
        <dbReference type="ARBA" id="ARBA00022475"/>
    </source>
</evidence>
<evidence type="ECO:0000313" key="9">
    <source>
        <dbReference type="EMBL" id="VAW34559.1"/>
    </source>
</evidence>
<feature type="transmembrane region" description="Helical" evidence="8">
    <location>
        <begin position="65"/>
        <end position="83"/>
    </location>
</feature>
<dbReference type="GO" id="GO:0005886">
    <property type="term" value="C:plasma membrane"/>
    <property type="evidence" value="ECO:0007669"/>
    <property type="project" value="UniProtKB-SubCell"/>
</dbReference>
<organism evidence="9">
    <name type="scientific">hydrothermal vent metagenome</name>
    <dbReference type="NCBI Taxonomy" id="652676"/>
    <lineage>
        <taxon>unclassified sequences</taxon>
        <taxon>metagenomes</taxon>
        <taxon>ecological metagenomes</taxon>
    </lineage>
</organism>
<keyword evidence="6 8" id="KW-0472">Membrane</keyword>
<keyword evidence="9" id="KW-0282">Flagellum</keyword>
<dbReference type="PANTHER" id="PTHR30065:SF1">
    <property type="entry name" value="SURFACE PRESENTATION OF ANTIGENS PROTEIN SPAR"/>
    <property type="match status" value="1"/>
</dbReference>
<dbReference type="AlphaFoldDB" id="A0A3B0VCJ1"/>
<keyword evidence="3" id="KW-1003">Cell membrane</keyword>
<keyword evidence="9" id="KW-0969">Cilium</keyword>
<dbReference type="GO" id="GO:0009425">
    <property type="term" value="C:bacterial-type flagellum basal body"/>
    <property type="evidence" value="ECO:0007669"/>
    <property type="project" value="UniProtKB-SubCell"/>
</dbReference>
<sequence length="256" mass="27461">MEYIEHILANSSTFLFVFVRTTSIVLLAPVFGTSTIPLRVKLGLIVLLSGVLFPLIAPVPMPQDLLGLTLGIGAEVSIGAVIGLSTRFVFASFEFAGQVVGFQMGLGMANVYDPINSAQITVLGKLMSIISMLVFLSINGHIMVIAALKKSFTVIPPYGFHLSGTLMEQILDMSKGVFITGAKIAAPVMGTLLLVNIGLGVGARAVPALNMFVIGFAIAIIIGFMVIGLSIGFYQSAMVHDFQNMWWKIFKMLEVM</sequence>
<evidence type="ECO:0000256" key="6">
    <source>
        <dbReference type="ARBA" id="ARBA00023136"/>
    </source>
</evidence>
<feature type="transmembrane region" description="Helical" evidence="8">
    <location>
        <begin position="177"/>
        <end position="199"/>
    </location>
</feature>
<feature type="transmembrane region" description="Helical" evidence="8">
    <location>
        <begin position="42"/>
        <end position="59"/>
    </location>
</feature>
<evidence type="ECO:0000256" key="7">
    <source>
        <dbReference type="ARBA" id="ARBA00023143"/>
    </source>
</evidence>
<name>A0A3B0VCJ1_9ZZZZ</name>
<evidence type="ECO:0000256" key="1">
    <source>
        <dbReference type="ARBA" id="ARBA00004117"/>
    </source>
</evidence>
<dbReference type="NCBIfam" id="TIGR01400">
    <property type="entry name" value="fliR"/>
    <property type="match status" value="1"/>
</dbReference>
<dbReference type="GO" id="GO:0044780">
    <property type="term" value="P:bacterial-type flagellum assembly"/>
    <property type="evidence" value="ECO:0007669"/>
    <property type="project" value="InterPro"/>
</dbReference>
<accession>A0A3B0VCJ1</accession>
<keyword evidence="4 8" id="KW-0812">Transmembrane</keyword>
<protein>
    <submittedName>
        <fullName evidence="9">Flagellar biosynthesis protein FliR</fullName>
    </submittedName>
</protein>
<comment type="subcellular location">
    <subcellularLocation>
        <location evidence="1">Bacterial flagellum basal body</location>
    </subcellularLocation>
    <subcellularLocation>
        <location evidence="2">Cell membrane</location>
        <topology evidence="2">Multi-pass membrane protein</topology>
    </subcellularLocation>
</comment>
<evidence type="ECO:0000256" key="2">
    <source>
        <dbReference type="ARBA" id="ARBA00004651"/>
    </source>
</evidence>
<dbReference type="EMBL" id="UOEZ01000004">
    <property type="protein sequence ID" value="VAW34559.1"/>
    <property type="molecule type" value="Genomic_DNA"/>
</dbReference>
<evidence type="ECO:0000256" key="4">
    <source>
        <dbReference type="ARBA" id="ARBA00022692"/>
    </source>
</evidence>
<dbReference type="InterPro" id="IPR002010">
    <property type="entry name" value="T3SS_IM_R"/>
</dbReference>
<keyword evidence="7" id="KW-0975">Bacterial flagellum</keyword>
<gene>
    <name evidence="9" type="ORF">MNBD_DELTA02-790</name>
</gene>
<feature type="transmembrane region" description="Helical" evidence="8">
    <location>
        <begin position="211"/>
        <end position="234"/>
    </location>
</feature>
<evidence type="ECO:0000256" key="5">
    <source>
        <dbReference type="ARBA" id="ARBA00022989"/>
    </source>
</evidence>
<evidence type="ECO:0000256" key="8">
    <source>
        <dbReference type="SAM" id="Phobius"/>
    </source>
</evidence>
<dbReference type="PRINTS" id="PR00953">
    <property type="entry name" value="TYPE3IMRPROT"/>
</dbReference>
<feature type="transmembrane region" description="Helical" evidence="8">
    <location>
        <begin position="126"/>
        <end position="148"/>
    </location>
</feature>
<proteinExistence type="predicted"/>
<keyword evidence="5 8" id="KW-1133">Transmembrane helix</keyword>
<reference evidence="9" key="1">
    <citation type="submission" date="2018-06" db="EMBL/GenBank/DDBJ databases">
        <authorList>
            <person name="Zhirakovskaya E."/>
        </authorList>
    </citation>
    <scope>NUCLEOTIDE SEQUENCE</scope>
</reference>
<dbReference type="Pfam" id="PF01311">
    <property type="entry name" value="Bac_export_1"/>
    <property type="match status" value="1"/>
</dbReference>
<dbReference type="GO" id="GO:0006605">
    <property type="term" value="P:protein targeting"/>
    <property type="evidence" value="ECO:0007669"/>
    <property type="project" value="InterPro"/>
</dbReference>
<keyword evidence="9" id="KW-0966">Cell projection</keyword>
<dbReference type="PANTHER" id="PTHR30065">
    <property type="entry name" value="FLAGELLAR BIOSYNTHETIC PROTEIN FLIR"/>
    <property type="match status" value="1"/>
</dbReference>
<feature type="transmembrane region" description="Helical" evidence="8">
    <location>
        <begin position="12"/>
        <end position="30"/>
    </location>
</feature>
<dbReference type="InterPro" id="IPR006303">
    <property type="entry name" value="FliR"/>
</dbReference>